<comment type="caution">
    <text evidence="1">The sequence shown here is derived from an EMBL/GenBank/DDBJ whole genome shotgun (WGS) entry which is preliminary data.</text>
</comment>
<dbReference type="EMBL" id="JFHD01000078">
    <property type="protein sequence ID" value="KDR24656.1"/>
    <property type="molecule type" value="Genomic_DNA"/>
</dbReference>
<evidence type="ECO:0000313" key="2">
    <source>
        <dbReference type="Proteomes" id="UP000027451"/>
    </source>
</evidence>
<accession>A0A656Q7V0</accession>
<keyword evidence="2" id="KW-1185">Reference proteome</keyword>
<protein>
    <submittedName>
        <fullName evidence="1">Uncharacterized protein</fullName>
    </submittedName>
</protein>
<sequence>MSDSDLHALALAVADCAQFSSLIRRALGKQQYEKTESTLCRDMSDLVGLVEWSLPLDMAQQSELNKARTYLALRRLDWALTCVDGVLQSVRTAIQDDCLPDSS</sequence>
<reference evidence="1 2" key="1">
    <citation type="submission" date="2014-03" db="EMBL/GenBank/DDBJ databases">
        <title>Draft Genome Sequences of Four Burkholderia Strains.</title>
        <authorList>
            <person name="Liu X.Y."/>
            <person name="Li C.X."/>
            <person name="Xu J.H."/>
        </authorList>
    </citation>
    <scope>NUCLEOTIDE SEQUENCE [LARGE SCALE GENOMIC DNA]</scope>
    <source>
        <strain evidence="1 2">OP-1</strain>
    </source>
</reference>
<dbReference type="AlphaFoldDB" id="A0A656Q7V0"/>
<organism evidence="1 2">
    <name type="scientific">Caballeronia zhejiangensis</name>
    <dbReference type="NCBI Taxonomy" id="871203"/>
    <lineage>
        <taxon>Bacteria</taxon>
        <taxon>Pseudomonadati</taxon>
        <taxon>Pseudomonadota</taxon>
        <taxon>Betaproteobacteria</taxon>
        <taxon>Burkholderiales</taxon>
        <taxon>Burkholderiaceae</taxon>
        <taxon>Caballeronia</taxon>
    </lineage>
</organism>
<gene>
    <name evidence="1" type="ORF">BG60_35940</name>
</gene>
<dbReference type="OrthoDB" id="10009541at2"/>
<name>A0A656Q7V0_9BURK</name>
<dbReference type="Proteomes" id="UP000027451">
    <property type="component" value="Unassembled WGS sequence"/>
</dbReference>
<dbReference type="RefSeq" id="WP_008344535.1">
    <property type="nucleotide sequence ID" value="NZ_CP084289.1"/>
</dbReference>
<evidence type="ECO:0000313" key="1">
    <source>
        <dbReference type="EMBL" id="KDR24656.1"/>
    </source>
</evidence>
<proteinExistence type="predicted"/>